<protein>
    <recommendedName>
        <fullName evidence="2">Type I restriction enzyme R protein N-terminal domain-containing protein</fullName>
    </recommendedName>
</protein>
<evidence type="ECO:0000313" key="4">
    <source>
        <dbReference type="Proteomes" id="UP000217343"/>
    </source>
</evidence>
<accession>A0A250K412</accession>
<evidence type="ECO:0000259" key="2">
    <source>
        <dbReference type="Pfam" id="PF13588"/>
    </source>
</evidence>
<feature type="region of interest" description="Disordered" evidence="1">
    <location>
        <begin position="407"/>
        <end position="430"/>
    </location>
</feature>
<dbReference type="KEGG" id="mmas:MYMAC_006491"/>
<reference evidence="3 4" key="1">
    <citation type="submission" date="2017-06" db="EMBL/GenBank/DDBJ databases">
        <title>Sequencing and comparative analysis of myxobacterial genomes.</title>
        <authorList>
            <person name="Rupp O."/>
            <person name="Goesmann A."/>
            <person name="Sogaard-Andersen L."/>
        </authorList>
    </citation>
    <scope>NUCLEOTIDE SEQUENCE [LARGE SCALE GENOMIC DNA]</scope>
    <source>
        <strain evidence="3 4">DSM 14697</strain>
    </source>
</reference>
<dbReference type="EMBL" id="CP022203">
    <property type="protein sequence ID" value="ATB50834.1"/>
    <property type="molecule type" value="Genomic_DNA"/>
</dbReference>
<dbReference type="OrthoDB" id="9148007at2"/>
<gene>
    <name evidence="3" type="ORF">MYMAC_006491</name>
</gene>
<sequence length="430" mass="47815">MDANHLLELVKRYQDNKAFISNEETAKIALVVPFIRSLGYDPSVPREVRLEYTADFVQGDGKKLPDRMDFAIFDQTGTKPLIVIETKPLGTDLKARAQQLARYLAQLPELHFGIITDGCHYLFFGDLENPNVMDPEPFFTFSLEDTKADWAKVAKFLSKFSREAFNATTLITDAENSRYRQGMIDKLAAALKAPGEHEAFLKWLTEDIYKGKRTTAVMERLADVAKEAIEPTLLRVMGDDFLNKLKERIQRLNEGAEPAVAQDGANVVKADSARPFEAEGRAAPDEKGRAAVETTEAELEFFGVVRDICVKHGAAAEDILFRDTASYFNVSFKRPTKWFARFFSNGKRKSIITWVPVEEARAIAAGFDVEAAPAGLGTSRVFIESVPQVWALKALMTRSLELSKTVRDEAPSPEAAAQEDGKPGLKVISG</sequence>
<organism evidence="3 4">
    <name type="scientific">Corallococcus macrosporus DSM 14697</name>
    <dbReference type="NCBI Taxonomy" id="1189310"/>
    <lineage>
        <taxon>Bacteria</taxon>
        <taxon>Pseudomonadati</taxon>
        <taxon>Myxococcota</taxon>
        <taxon>Myxococcia</taxon>
        <taxon>Myxococcales</taxon>
        <taxon>Cystobacterineae</taxon>
        <taxon>Myxococcaceae</taxon>
        <taxon>Corallococcus</taxon>
    </lineage>
</organism>
<dbReference type="Gene3D" id="3.90.1570.30">
    <property type="match status" value="1"/>
</dbReference>
<dbReference type="Pfam" id="PF13588">
    <property type="entry name" value="HSDR_N_2"/>
    <property type="match status" value="1"/>
</dbReference>
<evidence type="ECO:0000313" key="3">
    <source>
        <dbReference type="EMBL" id="ATB50834.1"/>
    </source>
</evidence>
<dbReference type="Proteomes" id="UP000217343">
    <property type="component" value="Chromosome"/>
</dbReference>
<proteinExistence type="predicted"/>
<dbReference type="RefSeq" id="WP_095960911.1">
    <property type="nucleotide sequence ID" value="NZ_CP022203.1"/>
</dbReference>
<name>A0A250K412_9BACT</name>
<dbReference type="InterPro" id="IPR029464">
    <property type="entry name" value="HSDR_N"/>
</dbReference>
<keyword evidence="4" id="KW-1185">Reference proteome</keyword>
<evidence type="ECO:0000256" key="1">
    <source>
        <dbReference type="SAM" id="MobiDB-lite"/>
    </source>
</evidence>
<dbReference type="AlphaFoldDB" id="A0A250K412"/>
<feature type="domain" description="Type I restriction enzyme R protein N-terminal" evidence="2">
    <location>
        <begin position="34"/>
        <end position="124"/>
    </location>
</feature>